<proteinExistence type="predicted"/>
<gene>
    <name evidence="1" type="ORF">UFOVP694_81</name>
</gene>
<evidence type="ECO:0000313" key="1">
    <source>
        <dbReference type="EMBL" id="CAB4158013.1"/>
    </source>
</evidence>
<accession>A0A6J5NGG7</accession>
<sequence length="59" mass="6986">MTRKDYVETAKILNQFADSIDSHVFQDLVFEFSEWFSADNPRFDEDKFWDACTKSEVNA</sequence>
<organism evidence="1">
    <name type="scientific">uncultured Caudovirales phage</name>
    <dbReference type="NCBI Taxonomy" id="2100421"/>
    <lineage>
        <taxon>Viruses</taxon>
        <taxon>Duplodnaviria</taxon>
        <taxon>Heunggongvirae</taxon>
        <taxon>Uroviricota</taxon>
        <taxon>Caudoviricetes</taxon>
        <taxon>Peduoviridae</taxon>
        <taxon>Maltschvirus</taxon>
        <taxon>Maltschvirus maltsch</taxon>
    </lineage>
</organism>
<reference evidence="1" key="1">
    <citation type="submission" date="2020-04" db="EMBL/GenBank/DDBJ databases">
        <authorList>
            <person name="Chiriac C."/>
            <person name="Salcher M."/>
            <person name="Ghai R."/>
            <person name="Kavagutti S V."/>
        </authorList>
    </citation>
    <scope>NUCLEOTIDE SEQUENCE</scope>
</reference>
<dbReference type="EMBL" id="LR796651">
    <property type="protein sequence ID" value="CAB4158013.1"/>
    <property type="molecule type" value="Genomic_DNA"/>
</dbReference>
<protein>
    <submittedName>
        <fullName evidence="1">Uncharacterized protein</fullName>
    </submittedName>
</protein>
<name>A0A6J5NGG7_9CAUD</name>